<protein>
    <recommendedName>
        <fullName evidence="3">Nuclear transport factor 2 family protein</fullName>
    </recommendedName>
</protein>
<dbReference type="Proteomes" id="UP001223978">
    <property type="component" value="Unassembled WGS sequence"/>
</dbReference>
<keyword evidence="2" id="KW-1185">Reference proteome</keyword>
<dbReference type="RefSeq" id="WP_282544618.1">
    <property type="nucleotide sequence ID" value="NZ_JASCIQ010000025.1"/>
</dbReference>
<evidence type="ECO:0008006" key="3">
    <source>
        <dbReference type="Google" id="ProtNLM"/>
    </source>
</evidence>
<evidence type="ECO:0000313" key="1">
    <source>
        <dbReference type="EMBL" id="MDI3406696.1"/>
    </source>
</evidence>
<organism evidence="1 2">
    <name type="scientific">Streptomyces cavernicola</name>
    <dbReference type="NCBI Taxonomy" id="3043613"/>
    <lineage>
        <taxon>Bacteria</taxon>
        <taxon>Bacillati</taxon>
        <taxon>Actinomycetota</taxon>
        <taxon>Actinomycetes</taxon>
        <taxon>Kitasatosporales</taxon>
        <taxon>Streptomycetaceae</taxon>
        <taxon>Streptomyces</taxon>
    </lineage>
</organism>
<dbReference type="SUPFAM" id="SSF54427">
    <property type="entry name" value="NTF2-like"/>
    <property type="match status" value="1"/>
</dbReference>
<proteinExistence type="predicted"/>
<sequence length="188" mass="20953">MTTTPTTPVIDPRRTWSLVEERLAATTNERHRVVLSVVLEHMKAEAAADLDGLMATLSPEPDYHFWTGGKDFGPKTTEGVRTYYANFVASNTNVLEYEMERLVVDDHCLVTEGLLKQIYPGAYAAAHGFPVDDESADYLIVNRQLLLWPVDAEGRIQGEDSYSSGPVSITKLTFDQLPQGYVELVHAH</sequence>
<dbReference type="EMBL" id="JASCIQ010000025">
    <property type="protein sequence ID" value="MDI3406696.1"/>
    <property type="molecule type" value="Genomic_DNA"/>
</dbReference>
<evidence type="ECO:0000313" key="2">
    <source>
        <dbReference type="Proteomes" id="UP001223978"/>
    </source>
</evidence>
<dbReference type="InterPro" id="IPR032710">
    <property type="entry name" value="NTF2-like_dom_sf"/>
</dbReference>
<name>A0ABT6SET4_9ACTN</name>
<comment type="caution">
    <text evidence="1">The sequence shown here is derived from an EMBL/GenBank/DDBJ whole genome shotgun (WGS) entry which is preliminary data.</text>
</comment>
<reference evidence="1 2" key="1">
    <citation type="submission" date="2023-05" db="EMBL/GenBank/DDBJ databases">
        <title>Draft genome sequence of Streptomyces sp. B-S-A6 isolated from a cave soil in Thailand.</title>
        <authorList>
            <person name="Chamroensaksri N."/>
            <person name="Muangham S."/>
        </authorList>
    </citation>
    <scope>NUCLEOTIDE SEQUENCE [LARGE SCALE GENOMIC DNA]</scope>
    <source>
        <strain evidence="1 2">B-S-A6</strain>
    </source>
</reference>
<gene>
    <name evidence="1" type="ORF">QIS96_23150</name>
</gene>
<accession>A0ABT6SET4</accession>